<protein>
    <submittedName>
        <fullName evidence="1">Uncharacterized protein</fullName>
    </submittedName>
</protein>
<dbReference type="Proteomes" id="UP000600918">
    <property type="component" value="Unassembled WGS sequence"/>
</dbReference>
<name>A0A834KUM5_VESPE</name>
<accession>A0A834KUM5</accession>
<evidence type="ECO:0000313" key="1">
    <source>
        <dbReference type="EMBL" id="KAF7413278.1"/>
    </source>
</evidence>
<evidence type="ECO:0000313" key="2">
    <source>
        <dbReference type="Proteomes" id="UP000600918"/>
    </source>
</evidence>
<reference evidence="1" key="1">
    <citation type="journal article" date="2020" name="G3 (Bethesda)">
        <title>High-Quality Assemblies for Three Invasive Social Wasps from the &lt;i&gt;Vespula&lt;/i&gt; Genus.</title>
        <authorList>
            <person name="Harrop T.W.R."/>
            <person name="Guhlin J."/>
            <person name="McLaughlin G.M."/>
            <person name="Permina E."/>
            <person name="Stockwell P."/>
            <person name="Gilligan J."/>
            <person name="Le Lec M.F."/>
            <person name="Gruber M.A.M."/>
            <person name="Quinn O."/>
            <person name="Lovegrove M."/>
            <person name="Duncan E.J."/>
            <person name="Remnant E.J."/>
            <person name="Van Eeckhoven J."/>
            <person name="Graham B."/>
            <person name="Knapp R.A."/>
            <person name="Langford K.W."/>
            <person name="Kronenberg Z."/>
            <person name="Press M.O."/>
            <person name="Eacker S.M."/>
            <person name="Wilson-Rankin E.E."/>
            <person name="Purcell J."/>
            <person name="Lester P.J."/>
            <person name="Dearden P.K."/>
        </authorList>
    </citation>
    <scope>NUCLEOTIDE SEQUENCE</scope>
    <source>
        <strain evidence="1">Volc-1</strain>
    </source>
</reference>
<sequence length="104" mass="12167">MKIYERRSETNRPNDYYAPEVDKQEASLMVFEVADTLRIKGTSPRASCTFESDQFRVRISRSARSTVSDDELSKNLRDTMVKARKWRGKKARRATNFNRLEDDA</sequence>
<dbReference type="AlphaFoldDB" id="A0A834KUM5"/>
<dbReference type="EMBL" id="JACSDY010000012">
    <property type="protein sequence ID" value="KAF7413278.1"/>
    <property type="molecule type" value="Genomic_DNA"/>
</dbReference>
<comment type="caution">
    <text evidence="1">The sequence shown here is derived from an EMBL/GenBank/DDBJ whole genome shotgun (WGS) entry which is preliminary data.</text>
</comment>
<organism evidence="1 2">
    <name type="scientific">Vespula pensylvanica</name>
    <name type="common">Western yellow jacket</name>
    <name type="synonym">Wasp</name>
    <dbReference type="NCBI Taxonomy" id="30213"/>
    <lineage>
        <taxon>Eukaryota</taxon>
        <taxon>Metazoa</taxon>
        <taxon>Ecdysozoa</taxon>
        <taxon>Arthropoda</taxon>
        <taxon>Hexapoda</taxon>
        <taxon>Insecta</taxon>
        <taxon>Pterygota</taxon>
        <taxon>Neoptera</taxon>
        <taxon>Endopterygota</taxon>
        <taxon>Hymenoptera</taxon>
        <taxon>Apocrita</taxon>
        <taxon>Aculeata</taxon>
        <taxon>Vespoidea</taxon>
        <taxon>Vespidae</taxon>
        <taxon>Vespinae</taxon>
        <taxon>Vespula</taxon>
    </lineage>
</organism>
<keyword evidence="2" id="KW-1185">Reference proteome</keyword>
<gene>
    <name evidence="1" type="ORF">H0235_013129</name>
</gene>
<proteinExistence type="predicted"/>